<dbReference type="Gramene" id="OPUNC12G07040.1">
    <property type="protein sequence ID" value="OPUNC12G07040.1"/>
    <property type="gene ID" value="OPUNC12G07040"/>
</dbReference>
<name>A0A0E0ML39_ORYPU</name>
<dbReference type="EnsemblPlants" id="OPUNC12G07040.1">
    <property type="protein sequence ID" value="OPUNC12G07040.1"/>
    <property type="gene ID" value="OPUNC12G07040"/>
</dbReference>
<reference evidence="2" key="1">
    <citation type="submission" date="2015-04" db="UniProtKB">
        <authorList>
            <consortium name="EnsemblPlants"/>
        </authorList>
    </citation>
    <scope>IDENTIFICATION</scope>
</reference>
<dbReference type="Proteomes" id="UP000026962">
    <property type="component" value="Chromosome 12"/>
</dbReference>
<evidence type="ECO:0000313" key="3">
    <source>
        <dbReference type="Proteomes" id="UP000026962"/>
    </source>
</evidence>
<proteinExistence type="predicted"/>
<dbReference type="STRING" id="4537.A0A0E0ML39"/>
<protein>
    <submittedName>
        <fullName evidence="2">Uncharacterized protein</fullName>
    </submittedName>
</protein>
<keyword evidence="3" id="KW-1185">Reference proteome</keyword>
<evidence type="ECO:0000313" key="2">
    <source>
        <dbReference type="EnsemblPlants" id="OPUNC12G07040.1"/>
    </source>
</evidence>
<sequence length="181" mass="19510">MGRGPLTGALPLLSPSRVARRWRRPAGAGELAAGPGEVAAGAEAPSSSAAWVRWRLAQRPARQDGDDGGGGGGLDLARLLSPGGPPPFPSPPLTRRGVVAGTARWRRGHQISRRFDSIICFDLSDQQTRAEIAAQYAKHLTKSELFQFSLATEEKYYVSYNLFFWGFKTIGASSCKEPTPM</sequence>
<organism evidence="2">
    <name type="scientific">Oryza punctata</name>
    <name type="common">Red rice</name>
    <dbReference type="NCBI Taxonomy" id="4537"/>
    <lineage>
        <taxon>Eukaryota</taxon>
        <taxon>Viridiplantae</taxon>
        <taxon>Streptophyta</taxon>
        <taxon>Embryophyta</taxon>
        <taxon>Tracheophyta</taxon>
        <taxon>Spermatophyta</taxon>
        <taxon>Magnoliopsida</taxon>
        <taxon>Liliopsida</taxon>
        <taxon>Poales</taxon>
        <taxon>Poaceae</taxon>
        <taxon>BOP clade</taxon>
        <taxon>Oryzoideae</taxon>
        <taxon>Oryzeae</taxon>
        <taxon>Oryzinae</taxon>
        <taxon>Oryza</taxon>
    </lineage>
</organism>
<accession>A0A0E0ML39</accession>
<evidence type="ECO:0000256" key="1">
    <source>
        <dbReference type="SAM" id="MobiDB-lite"/>
    </source>
</evidence>
<feature type="region of interest" description="Disordered" evidence="1">
    <location>
        <begin position="60"/>
        <end position="95"/>
    </location>
</feature>
<feature type="compositionally biased region" description="Pro residues" evidence="1">
    <location>
        <begin position="83"/>
        <end position="92"/>
    </location>
</feature>
<reference evidence="2" key="2">
    <citation type="submission" date="2018-05" db="EMBL/GenBank/DDBJ databases">
        <title>OpunRS2 (Oryza punctata Reference Sequence Version 2).</title>
        <authorList>
            <person name="Zhang J."/>
            <person name="Kudrna D."/>
            <person name="Lee S."/>
            <person name="Talag J."/>
            <person name="Welchert J."/>
            <person name="Wing R.A."/>
        </authorList>
    </citation>
    <scope>NUCLEOTIDE SEQUENCE [LARGE SCALE GENOMIC DNA]</scope>
</reference>
<dbReference type="HOGENOM" id="CLU_1491348_0_0_1"/>
<dbReference type="AlphaFoldDB" id="A0A0E0ML39"/>